<dbReference type="Gene3D" id="3.40.960.10">
    <property type="entry name" value="VSR Endonuclease"/>
    <property type="match status" value="1"/>
</dbReference>
<dbReference type="EMBL" id="BAABIE010000002">
    <property type="protein sequence ID" value="GAA4741054.1"/>
    <property type="molecule type" value="Genomic_DNA"/>
</dbReference>
<name>A0ABP8YX72_9ACTN</name>
<protein>
    <recommendedName>
        <fullName evidence="3">DUF559 domain-containing protein</fullName>
    </recommendedName>
</protein>
<evidence type="ECO:0008006" key="3">
    <source>
        <dbReference type="Google" id="ProtNLM"/>
    </source>
</evidence>
<accession>A0ABP8YX72</accession>
<sequence>MGDAHRATQFLTVGEGGAGHGVYHRGEFADLDIDPRERRRMLRRGDLTSPRKDWFAVRGHAPAVAAAVAEGGVLSCVSALQRYGFWVPPGYPEQHVRSGRWSTHATTSCRGFSAIPAAVTAVDSIAVALECAAHCMTAEDWIAVSDSVQNQLGLSAEALRSEMGPLPQYVQALFDKTDGRSQSGTESITRVRLRALGFHVVVQPQVTDLARADLRIGQLIIECDSRQYHTDAVAYQNDRTRDRKSTVGGWLTFRLTWDDILYGWDEVIQDIRAITRAGRHRPGKTTAS</sequence>
<dbReference type="InterPro" id="IPR011335">
    <property type="entry name" value="Restrct_endonuc-II-like"/>
</dbReference>
<proteinExistence type="predicted"/>
<comment type="caution">
    <text evidence="1">The sequence shown here is derived from an EMBL/GenBank/DDBJ whole genome shotgun (WGS) entry which is preliminary data.</text>
</comment>
<reference evidence="2" key="1">
    <citation type="journal article" date="2019" name="Int. J. Syst. Evol. Microbiol.">
        <title>The Global Catalogue of Microorganisms (GCM) 10K type strain sequencing project: providing services to taxonomists for standard genome sequencing and annotation.</title>
        <authorList>
            <consortium name="The Broad Institute Genomics Platform"/>
            <consortium name="The Broad Institute Genome Sequencing Center for Infectious Disease"/>
            <person name="Wu L."/>
            <person name="Ma J."/>
        </authorList>
    </citation>
    <scope>NUCLEOTIDE SEQUENCE [LARGE SCALE GENOMIC DNA]</scope>
    <source>
        <strain evidence="2">JCM 18077</strain>
    </source>
</reference>
<gene>
    <name evidence="1" type="ORF">GCM10023217_06610</name>
</gene>
<evidence type="ECO:0000313" key="1">
    <source>
        <dbReference type="EMBL" id="GAA4741054.1"/>
    </source>
</evidence>
<keyword evidence="2" id="KW-1185">Reference proteome</keyword>
<dbReference type="Proteomes" id="UP001500822">
    <property type="component" value="Unassembled WGS sequence"/>
</dbReference>
<organism evidence="1 2">
    <name type="scientific">Gordonia alkaliphila</name>
    <dbReference type="NCBI Taxonomy" id="1053547"/>
    <lineage>
        <taxon>Bacteria</taxon>
        <taxon>Bacillati</taxon>
        <taxon>Actinomycetota</taxon>
        <taxon>Actinomycetes</taxon>
        <taxon>Mycobacteriales</taxon>
        <taxon>Gordoniaceae</taxon>
        <taxon>Gordonia</taxon>
    </lineage>
</organism>
<evidence type="ECO:0000313" key="2">
    <source>
        <dbReference type="Proteomes" id="UP001500822"/>
    </source>
</evidence>
<dbReference type="SUPFAM" id="SSF52980">
    <property type="entry name" value="Restriction endonuclease-like"/>
    <property type="match status" value="1"/>
</dbReference>
<dbReference type="RefSeq" id="WP_345312424.1">
    <property type="nucleotide sequence ID" value="NZ_BAABIE010000002.1"/>
</dbReference>